<dbReference type="Proteomes" id="UP000676565">
    <property type="component" value="Unassembled WGS sequence"/>
</dbReference>
<comment type="caution">
    <text evidence="2">The sequence shown here is derived from an EMBL/GenBank/DDBJ whole genome shotgun (WGS) entry which is preliminary data.</text>
</comment>
<accession>A0ABS5BRY7</accession>
<dbReference type="EMBL" id="JAGKQQ010000001">
    <property type="protein sequence ID" value="MBP3956481.1"/>
    <property type="molecule type" value="Genomic_DNA"/>
</dbReference>
<evidence type="ECO:0000256" key="1">
    <source>
        <dbReference type="SAM" id="Coils"/>
    </source>
</evidence>
<sequence>MADTRKTKLKKLRAPDVVDADDILSDLSYWKNLAIEKHQEKESAWLRDRLTGWLARTLGEIEHVEAQLNNQDSELARALAEDERISVSSALYDIVDLMVNCRPNHVPEFLKVEPFNMAKIPRKKKS</sequence>
<dbReference type="RefSeq" id="WP_210654645.1">
    <property type="nucleotide sequence ID" value="NZ_JAGKQQ010000001.1"/>
</dbReference>
<evidence type="ECO:0008006" key="4">
    <source>
        <dbReference type="Google" id="ProtNLM"/>
    </source>
</evidence>
<evidence type="ECO:0000313" key="2">
    <source>
        <dbReference type="EMBL" id="MBP3956481.1"/>
    </source>
</evidence>
<evidence type="ECO:0000313" key="3">
    <source>
        <dbReference type="Proteomes" id="UP000676565"/>
    </source>
</evidence>
<reference evidence="2 3" key="1">
    <citation type="submission" date="2021-04" db="EMBL/GenBank/DDBJ databases">
        <authorList>
            <person name="Ivanova A."/>
        </authorList>
    </citation>
    <scope>NUCLEOTIDE SEQUENCE [LARGE SCALE GENOMIC DNA]</scope>
    <source>
        <strain evidence="2 3">G18</strain>
    </source>
</reference>
<organism evidence="2 3">
    <name type="scientific">Gemmata palustris</name>
    <dbReference type="NCBI Taxonomy" id="2822762"/>
    <lineage>
        <taxon>Bacteria</taxon>
        <taxon>Pseudomonadati</taxon>
        <taxon>Planctomycetota</taxon>
        <taxon>Planctomycetia</taxon>
        <taxon>Gemmatales</taxon>
        <taxon>Gemmataceae</taxon>
        <taxon>Gemmata</taxon>
    </lineage>
</organism>
<feature type="coiled-coil region" evidence="1">
    <location>
        <begin position="54"/>
        <end position="81"/>
    </location>
</feature>
<keyword evidence="1" id="KW-0175">Coiled coil</keyword>
<protein>
    <recommendedName>
        <fullName evidence="4">Nucleotide pyrophosphohydrolase</fullName>
    </recommendedName>
</protein>
<keyword evidence="3" id="KW-1185">Reference proteome</keyword>
<proteinExistence type="predicted"/>
<name>A0ABS5BRY7_9BACT</name>
<gene>
    <name evidence="2" type="ORF">J8F10_14465</name>
</gene>